<keyword evidence="5 7" id="KW-0521">NADP</keyword>
<evidence type="ECO:0000259" key="9">
    <source>
        <dbReference type="PROSITE" id="PS51330"/>
    </source>
</evidence>
<evidence type="ECO:0000256" key="1">
    <source>
        <dbReference type="ARBA" id="ARBA00004903"/>
    </source>
</evidence>
<evidence type="ECO:0000256" key="3">
    <source>
        <dbReference type="ARBA" id="ARBA00012856"/>
    </source>
</evidence>
<dbReference type="PIRSF" id="PIRSF000194">
    <property type="entry name" value="DHFR"/>
    <property type="match status" value="1"/>
</dbReference>
<dbReference type="InterPro" id="IPR017925">
    <property type="entry name" value="DHFR_CS"/>
</dbReference>
<proteinExistence type="inferred from homology"/>
<evidence type="ECO:0000256" key="6">
    <source>
        <dbReference type="ARBA" id="ARBA00023002"/>
    </source>
</evidence>
<dbReference type="Pfam" id="PF00186">
    <property type="entry name" value="DHFR_1"/>
    <property type="match status" value="1"/>
</dbReference>
<dbReference type="GO" id="GO:0004146">
    <property type="term" value="F:dihydrofolate reductase activity"/>
    <property type="evidence" value="ECO:0007669"/>
    <property type="project" value="UniProtKB-EC"/>
</dbReference>
<dbReference type="EC" id="1.5.1.3" evidence="3 7"/>
<dbReference type="InterPro" id="IPR012259">
    <property type="entry name" value="DHFR"/>
</dbReference>
<sequence length="170" mass="18281">MTPGGRRVVLVAAVAENGVIGDGPDIPWRVPGEQATFKQLTLGHVLLMGRTTYESIGRPLPGRTTVVLTRDPAWTADGVLVAHDVDQALVLADGVAGPGPDGGEVEVMVAGGAQVYAATMPVADAQVLTEVRQSPPGDVHYPEIDRAVWHEVRREAFDGFDRVWWTRRQP</sequence>
<evidence type="ECO:0000313" key="11">
    <source>
        <dbReference type="Proteomes" id="UP000679307"/>
    </source>
</evidence>
<dbReference type="RefSeq" id="WP_214056096.1">
    <property type="nucleotide sequence ID" value="NZ_BAAAHS010000147.1"/>
</dbReference>
<dbReference type="InterPro" id="IPR001796">
    <property type="entry name" value="DHFR_dom"/>
</dbReference>
<comment type="function">
    <text evidence="7">Key enzyme in folate metabolism. Catalyzes an essential reaction for de novo glycine and purine synthesis, and for DNA precursor synthesis.</text>
</comment>
<comment type="pathway">
    <text evidence="1 7">Cofactor biosynthesis; tetrahydrofolate biosynthesis; 5,6,7,8-tetrahydrofolate from 7,8-dihydrofolate: step 1/1.</text>
</comment>
<keyword evidence="4 7" id="KW-0554">One-carbon metabolism</keyword>
<organism evidence="10 11">
    <name type="scientific">Nocardioides aquaticus</name>
    <dbReference type="NCBI Taxonomy" id="160826"/>
    <lineage>
        <taxon>Bacteria</taxon>
        <taxon>Bacillati</taxon>
        <taxon>Actinomycetota</taxon>
        <taxon>Actinomycetes</taxon>
        <taxon>Propionibacteriales</taxon>
        <taxon>Nocardioidaceae</taxon>
        <taxon>Nocardioides</taxon>
    </lineage>
</organism>
<dbReference type="PRINTS" id="PR00070">
    <property type="entry name" value="DHFR"/>
</dbReference>
<evidence type="ECO:0000313" key="10">
    <source>
        <dbReference type="EMBL" id="QVT80567.1"/>
    </source>
</evidence>
<evidence type="ECO:0000256" key="7">
    <source>
        <dbReference type="PIRNR" id="PIRNR000194"/>
    </source>
</evidence>
<dbReference type="PANTHER" id="PTHR48069">
    <property type="entry name" value="DIHYDROFOLATE REDUCTASE"/>
    <property type="match status" value="1"/>
</dbReference>
<dbReference type="SUPFAM" id="SSF53597">
    <property type="entry name" value="Dihydrofolate reductase-like"/>
    <property type="match status" value="1"/>
</dbReference>
<evidence type="ECO:0000256" key="2">
    <source>
        <dbReference type="ARBA" id="ARBA00009539"/>
    </source>
</evidence>
<feature type="domain" description="DHFR" evidence="9">
    <location>
        <begin position="7"/>
        <end position="170"/>
    </location>
</feature>
<dbReference type="InterPro" id="IPR024072">
    <property type="entry name" value="DHFR-like_dom_sf"/>
</dbReference>
<evidence type="ECO:0000256" key="5">
    <source>
        <dbReference type="ARBA" id="ARBA00022857"/>
    </source>
</evidence>
<keyword evidence="11" id="KW-1185">Reference proteome</keyword>
<dbReference type="Gene3D" id="3.40.430.10">
    <property type="entry name" value="Dihydrofolate Reductase, subunit A"/>
    <property type="match status" value="1"/>
</dbReference>
<reference evidence="10 11" key="1">
    <citation type="submission" date="2021-05" db="EMBL/GenBank/DDBJ databases">
        <title>Complete genome of Nocardioides aquaticus KCTC 9944T isolated from meromictic and hypersaline Ekho Lake, Antarctica.</title>
        <authorList>
            <person name="Hwang K."/>
            <person name="Kim K.M."/>
            <person name="Choe H."/>
        </authorList>
    </citation>
    <scope>NUCLEOTIDE SEQUENCE [LARGE SCALE GENOMIC DNA]</scope>
    <source>
        <strain evidence="10 11">KCTC 9944</strain>
    </source>
</reference>
<dbReference type="PROSITE" id="PS51330">
    <property type="entry name" value="DHFR_2"/>
    <property type="match status" value="1"/>
</dbReference>
<comment type="catalytic activity">
    <reaction evidence="7">
        <text>(6S)-5,6,7,8-tetrahydrofolate + NADP(+) = 7,8-dihydrofolate + NADPH + H(+)</text>
        <dbReference type="Rhea" id="RHEA:15009"/>
        <dbReference type="ChEBI" id="CHEBI:15378"/>
        <dbReference type="ChEBI" id="CHEBI:57451"/>
        <dbReference type="ChEBI" id="CHEBI:57453"/>
        <dbReference type="ChEBI" id="CHEBI:57783"/>
        <dbReference type="ChEBI" id="CHEBI:58349"/>
        <dbReference type="EC" id="1.5.1.3"/>
    </reaction>
</comment>
<gene>
    <name evidence="10" type="primary">dhfrIII</name>
    <name evidence="10" type="ORF">ENKNEFLB_02966</name>
</gene>
<keyword evidence="6 7" id="KW-0560">Oxidoreductase</keyword>
<comment type="similarity">
    <text evidence="2 7 8">Belongs to the dihydrofolate reductase family.</text>
</comment>
<dbReference type="Proteomes" id="UP000679307">
    <property type="component" value="Chromosome"/>
</dbReference>
<name>A0ABX8ENB0_9ACTN</name>
<dbReference type="EMBL" id="CP075371">
    <property type="protein sequence ID" value="QVT80567.1"/>
    <property type="molecule type" value="Genomic_DNA"/>
</dbReference>
<evidence type="ECO:0000256" key="8">
    <source>
        <dbReference type="RuleBase" id="RU004474"/>
    </source>
</evidence>
<dbReference type="CDD" id="cd00209">
    <property type="entry name" value="DHFR"/>
    <property type="match status" value="1"/>
</dbReference>
<dbReference type="PROSITE" id="PS00075">
    <property type="entry name" value="DHFR_1"/>
    <property type="match status" value="1"/>
</dbReference>
<accession>A0ABX8ENB0</accession>
<evidence type="ECO:0000256" key="4">
    <source>
        <dbReference type="ARBA" id="ARBA00022563"/>
    </source>
</evidence>
<protein>
    <recommendedName>
        <fullName evidence="3 7">Dihydrofolate reductase</fullName>
        <ecNumber evidence="3 7">1.5.1.3</ecNumber>
    </recommendedName>
</protein>
<dbReference type="PANTHER" id="PTHR48069:SF3">
    <property type="entry name" value="DIHYDROFOLATE REDUCTASE"/>
    <property type="match status" value="1"/>
</dbReference>